<dbReference type="PANTHER" id="PTHR43305">
    <property type="entry name" value="FAMILY N-ACETYLTRANSFERASE, PUTATIVE (AFU_ORTHOLOGUE AFUA_2G01380)-RELATED"/>
    <property type="match status" value="1"/>
</dbReference>
<feature type="domain" description="N-acetyltransferase" evidence="2">
    <location>
        <begin position="130"/>
        <end position="291"/>
    </location>
</feature>
<evidence type="ECO:0000259" key="2">
    <source>
        <dbReference type="PROSITE" id="PS51186"/>
    </source>
</evidence>
<feature type="signal peptide" evidence="1">
    <location>
        <begin position="1"/>
        <end position="16"/>
    </location>
</feature>
<name>A0A7S2LHC3_9STRA</name>
<dbReference type="SUPFAM" id="SSF55729">
    <property type="entry name" value="Acyl-CoA N-acyltransferases (Nat)"/>
    <property type="match status" value="1"/>
</dbReference>
<protein>
    <recommendedName>
        <fullName evidence="2">N-acetyltransferase domain-containing protein</fullName>
    </recommendedName>
</protein>
<dbReference type="PROSITE" id="PS51186">
    <property type="entry name" value="GNAT"/>
    <property type="match status" value="1"/>
</dbReference>
<keyword evidence="1" id="KW-0732">Signal</keyword>
<reference evidence="3" key="1">
    <citation type="submission" date="2021-01" db="EMBL/GenBank/DDBJ databases">
        <authorList>
            <person name="Corre E."/>
            <person name="Pelletier E."/>
            <person name="Niang G."/>
            <person name="Scheremetjew M."/>
            <person name="Finn R."/>
            <person name="Kale V."/>
            <person name="Holt S."/>
            <person name="Cochrane G."/>
            <person name="Meng A."/>
            <person name="Brown T."/>
            <person name="Cohen L."/>
        </authorList>
    </citation>
    <scope>NUCLEOTIDE SEQUENCE</scope>
    <source>
        <strain evidence="3">B650</strain>
    </source>
</reference>
<dbReference type="InterPro" id="IPR052777">
    <property type="entry name" value="Acetyltransferase_Enz"/>
</dbReference>
<sequence length="291" mass="32190">MKCIVFLVLFCIQLLAKNHHHHRGGVVSAFLPVVASHTPVPSAVPVPVGVFSHKQNNVFISQRQRRRNNKRDNIQNYALEIRAGGGEEGESSPLSSSELEMCSTPMNEDASDIIIMKVTCSPTEPAALRQGVTELFKLYFDELYELGCDLGFQGFQSEWVDLPGKYDFNKSGGLFVAIDKSSSSSGGESLDQNAFSSDNVVGCIAIRPLEGECGEVKRMYIRKSHRRKGIGNLLAEAIISHAWATGYTEIKLDSLERLVGAVKLYEQLGFQRIPAYCECPEADHVCMNLFK</sequence>
<organism evidence="3">
    <name type="scientific">Leptocylindrus danicus</name>
    <dbReference type="NCBI Taxonomy" id="163516"/>
    <lineage>
        <taxon>Eukaryota</taxon>
        <taxon>Sar</taxon>
        <taxon>Stramenopiles</taxon>
        <taxon>Ochrophyta</taxon>
        <taxon>Bacillariophyta</taxon>
        <taxon>Coscinodiscophyceae</taxon>
        <taxon>Chaetocerotophycidae</taxon>
        <taxon>Leptocylindrales</taxon>
        <taxon>Leptocylindraceae</taxon>
        <taxon>Leptocylindrus</taxon>
    </lineage>
</organism>
<dbReference type="GO" id="GO:0016747">
    <property type="term" value="F:acyltransferase activity, transferring groups other than amino-acyl groups"/>
    <property type="evidence" value="ECO:0007669"/>
    <property type="project" value="InterPro"/>
</dbReference>
<dbReference type="CDD" id="cd04301">
    <property type="entry name" value="NAT_SF"/>
    <property type="match status" value="1"/>
</dbReference>
<accession>A0A7S2LHC3</accession>
<evidence type="ECO:0000313" key="3">
    <source>
        <dbReference type="EMBL" id="CAD9604757.1"/>
    </source>
</evidence>
<feature type="chain" id="PRO_5031393504" description="N-acetyltransferase domain-containing protein" evidence="1">
    <location>
        <begin position="17"/>
        <end position="291"/>
    </location>
</feature>
<dbReference type="EMBL" id="HBGY01028912">
    <property type="protein sequence ID" value="CAD9604757.1"/>
    <property type="molecule type" value="Transcribed_RNA"/>
</dbReference>
<gene>
    <name evidence="3" type="ORF">LDAN0321_LOCUS17902</name>
</gene>
<dbReference type="Pfam" id="PF00583">
    <property type="entry name" value="Acetyltransf_1"/>
    <property type="match status" value="1"/>
</dbReference>
<dbReference type="Gene3D" id="3.40.630.30">
    <property type="match status" value="1"/>
</dbReference>
<dbReference type="InterPro" id="IPR000182">
    <property type="entry name" value="GNAT_dom"/>
</dbReference>
<dbReference type="InterPro" id="IPR016181">
    <property type="entry name" value="Acyl_CoA_acyltransferase"/>
</dbReference>
<dbReference type="AlphaFoldDB" id="A0A7S2LHC3"/>
<evidence type="ECO:0000256" key="1">
    <source>
        <dbReference type="SAM" id="SignalP"/>
    </source>
</evidence>
<proteinExistence type="predicted"/>
<dbReference type="PANTHER" id="PTHR43305:SF1">
    <property type="entry name" value="FAMILY N-ACETYLTRANSFERASE, PUTATIVE (AFU_ORTHOLOGUE AFUA_2G01380)-RELATED"/>
    <property type="match status" value="1"/>
</dbReference>